<dbReference type="PANTHER" id="PTHR41523:SF7">
    <property type="entry name" value="HISTIDINE KINASE"/>
    <property type="match status" value="1"/>
</dbReference>
<keyword evidence="3" id="KW-0597">Phosphoprotein</keyword>
<dbReference type="GO" id="GO:0008168">
    <property type="term" value="F:methyltransferase activity"/>
    <property type="evidence" value="ECO:0007669"/>
    <property type="project" value="UniProtKB-KW"/>
</dbReference>
<evidence type="ECO:0000256" key="5">
    <source>
        <dbReference type="ARBA" id="ARBA00022741"/>
    </source>
</evidence>
<dbReference type="Gene3D" id="3.30.450.40">
    <property type="match status" value="1"/>
</dbReference>
<reference evidence="10" key="1">
    <citation type="submission" date="2019-03" db="EMBL/GenBank/DDBJ databases">
        <authorList>
            <person name="Danneels B."/>
        </authorList>
    </citation>
    <scope>NUCLEOTIDE SEQUENCE</scope>
</reference>
<dbReference type="Pfam" id="PF07536">
    <property type="entry name" value="HWE_HK"/>
    <property type="match status" value="1"/>
</dbReference>
<evidence type="ECO:0000313" key="10">
    <source>
        <dbReference type="EMBL" id="VFR48588.1"/>
    </source>
</evidence>
<feature type="domain" description="Signal transduction histidine kinase HWE region" evidence="8">
    <location>
        <begin position="180"/>
        <end position="258"/>
    </location>
</feature>
<name>A0A484RDV9_9ZZZZ</name>
<dbReference type="AlphaFoldDB" id="A0A484RDV9"/>
<evidence type="ECO:0000256" key="1">
    <source>
        <dbReference type="ARBA" id="ARBA00000085"/>
    </source>
</evidence>
<dbReference type="SMART" id="SM00911">
    <property type="entry name" value="HWE_HK"/>
    <property type="match status" value="1"/>
</dbReference>
<sequence>MRDLIEYFRRKALDVICADEPVAGLLHEFAERLQAALPHAVVGITVLDKPGLSFRHAIFPSLPASFSDLIANKPFDGARRGSCGLAVLHGTAYEVTDIATDQRMKPEWRKLMQAHGLQSVLSTPAIGADGLPHGAISASFRGAIDLGDEQRSAIGEAASLCAQLARYSRSREARELLLGELDHRIRNLFSSVGAVANLTLRGHPDPLDFQRVLGSRLVIMARAHALAVSPVETSLDVLLSEALAPYSSDFQIRCVGPDITLAKEAAAALALTIHELATNARKYGALSVTGGNIEVLWSIALSPDDGGGGSEVFNLSWRESGGPAVSPPSRRGFGSRTVSSSVRSAFDGHAEVQYLPAGIVCNISAPLSARFGYLSGVAA</sequence>
<evidence type="ECO:0000259" key="8">
    <source>
        <dbReference type="SMART" id="SM00911"/>
    </source>
</evidence>
<evidence type="ECO:0000256" key="3">
    <source>
        <dbReference type="ARBA" id="ARBA00022553"/>
    </source>
</evidence>
<dbReference type="SUPFAM" id="SSF55781">
    <property type="entry name" value="GAF domain-like"/>
    <property type="match status" value="1"/>
</dbReference>
<dbReference type="GO" id="GO:0032259">
    <property type="term" value="P:methylation"/>
    <property type="evidence" value="ECO:0007669"/>
    <property type="project" value="UniProtKB-KW"/>
</dbReference>
<evidence type="ECO:0000256" key="7">
    <source>
        <dbReference type="ARBA" id="ARBA00022840"/>
    </source>
</evidence>
<dbReference type="InterPro" id="IPR029016">
    <property type="entry name" value="GAF-like_dom_sf"/>
</dbReference>
<dbReference type="PANTHER" id="PTHR41523">
    <property type="entry name" value="TWO-COMPONENT SYSTEM SENSOR PROTEIN"/>
    <property type="match status" value="1"/>
</dbReference>
<protein>
    <recommendedName>
        <fullName evidence="2">histidine kinase</fullName>
        <ecNumber evidence="2">2.7.13.3</ecNumber>
    </recommendedName>
</protein>
<evidence type="ECO:0000256" key="4">
    <source>
        <dbReference type="ARBA" id="ARBA00022679"/>
    </source>
</evidence>
<gene>
    <name evidence="9" type="ORF">BER1_2971</name>
    <name evidence="10" type="ORF">BER2_2930</name>
</gene>
<comment type="catalytic activity">
    <reaction evidence="1">
        <text>ATP + protein L-histidine = ADP + protein N-phospho-L-histidine.</text>
        <dbReference type="EC" id="2.7.13.3"/>
    </reaction>
</comment>
<dbReference type="InterPro" id="IPR003018">
    <property type="entry name" value="GAF"/>
</dbReference>
<keyword evidence="5" id="KW-0547">Nucleotide-binding</keyword>
<keyword evidence="6" id="KW-0418">Kinase</keyword>
<keyword evidence="7" id="KW-0067">ATP-binding</keyword>
<evidence type="ECO:0000256" key="6">
    <source>
        <dbReference type="ARBA" id="ARBA00022777"/>
    </source>
</evidence>
<keyword evidence="10" id="KW-0489">Methyltransferase</keyword>
<evidence type="ECO:0000313" key="9">
    <source>
        <dbReference type="EMBL" id="VFR41023.1"/>
    </source>
</evidence>
<organism evidence="10">
    <name type="scientific">plant metagenome</name>
    <dbReference type="NCBI Taxonomy" id="1297885"/>
    <lineage>
        <taxon>unclassified sequences</taxon>
        <taxon>metagenomes</taxon>
        <taxon>organismal metagenomes</taxon>
    </lineage>
</organism>
<dbReference type="Pfam" id="PF01590">
    <property type="entry name" value="GAF"/>
    <property type="match status" value="1"/>
</dbReference>
<accession>A0A484RDV9</accession>
<dbReference type="InterPro" id="IPR011102">
    <property type="entry name" value="Sig_transdc_His_kinase_HWE"/>
</dbReference>
<evidence type="ECO:0000256" key="2">
    <source>
        <dbReference type="ARBA" id="ARBA00012438"/>
    </source>
</evidence>
<dbReference type="GO" id="GO:0005524">
    <property type="term" value="F:ATP binding"/>
    <property type="evidence" value="ECO:0007669"/>
    <property type="project" value="UniProtKB-KW"/>
</dbReference>
<dbReference type="EMBL" id="CAADIE010000012">
    <property type="protein sequence ID" value="VFR41023.1"/>
    <property type="molecule type" value="Genomic_DNA"/>
</dbReference>
<proteinExistence type="predicted"/>
<dbReference type="GO" id="GO:0004673">
    <property type="term" value="F:protein histidine kinase activity"/>
    <property type="evidence" value="ECO:0007669"/>
    <property type="project" value="UniProtKB-EC"/>
</dbReference>
<dbReference type="EMBL" id="CAADIH010000031">
    <property type="protein sequence ID" value="VFR48588.1"/>
    <property type="molecule type" value="Genomic_DNA"/>
</dbReference>
<dbReference type="EC" id="2.7.13.3" evidence="2"/>
<keyword evidence="4 10" id="KW-0808">Transferase</keyword>